<dbReference type="PROSITE" id="PS50818">
    <property type="entry name" value="INTEIN_C_TER"/>
    <property type="match status" value="1"/>
</dbReference>
<organism evidence="3 4">
    <name type="scientific">Laodelphax striatellus</name>
    <name type="common">Small brown planthopper</name>
    <name type="synonym">Delphax striatella</name>
    <dbReference type="NCBI Taxonomy" id="195883"/>
    <lineage>
        <taxon>Eukaryota</taxon>
        <taxon>Metazoa</taxon>
        <taxon>Ecdysozoa</taxon>
        <taxon>Arthropoda</taxon>
        <taxon>Hexapoda</taxon>
        <taxon>Insecta</taxon>
        <taxon>Pterygota</taxon>
        <taxon>Neoptera</taxon>
        <taxon>Paraneoptera</taxon>
        <taxon>Hemiptera</taxon>
        <taxon>Auchenorrhyncha</taxon>
        <taxon>Fulgoroidea</taxon>
        <taxon>Delphacidae</taxon>
        <taxon>Criomorphinae</taxon>
        <taxon>Laodelphax</taxon>
    </lineage>
</organism>
<dbReference type="SMR" id="A0A482XP63"/>
<evidence type="ECO:0000256" key="1">
    <source>
        <dbReference type="ARBA" id="ARBA00023002"/>
    </source>
</evidence>
<dbReference type="InterPro" id="IPR027996">
    <property type="entry name" value="TEDC1_dom"/>
</dbReference>
<dbReference type="AlphaFoldDB" id="A0A482XP63"/>
<dbReference type="SUPFAM" id="SSF51735">
    <property type="entry name" value="NAD(P)-binding Rossmann-fold domains"/>
    <property type="match status" value="1"/>
</dbReference>
<reference evidence="3 4" key="1">
    <citation type="journal article" date="2017" name="Gigascience">
        <title>Genome sequence of the small brown planthopper, Laodelphax striatellus.</title>
        <authorList>
            <person name="Zhu J."/>
            <person name="Jiang F."/>
            <person name="Wang X."/>
            <person name="Yang P."/>
            <person name="Bao Y."/>
            <person name="Zhao W."/>
            <person name="Wang W."/>
            <person name="Lu H."/>
            <person name="Wang Q."/>
            <person name="Cui N."/>
            <person name="Li J."/>
            <person name="Chen X."/>
            <person name="Luo L."/>
            <person name="Yu J."/>
            <person name="Kang L."/>
            <person name="Cui F."/>
        </authorList>
    </citation>
    <scope>NUCLEOTIDE SEQUENCE [LARGE SCALE GENOMIC DNA]</scope>
    <source>
        <strain evidence="3">Lst14</strain>
    </source>
</reference>
<dbReference type="PRINTS" id="PR00081">
    <property type="entry name" value="GDHRDH"/>
</dbReference>
<dbReference type="Pfam" id="PF14970">
    <property type="entry name" value="TEDC1"/>
    <property type="match status" value="1"/>
</dbReference>
<sequence>MTEVKQVLSHLCKVFKGLFSEIIKPEYFRYSKFDKTSEEVVPVLWRLLHNLCCSSTFQKNKNCDFEDIITCVKLTFASMRYNCVAFYNLPANMDCGSRELLLALGWFLSTDRFQKVVQKFVAKSLLQHEYPPYSGEDLAAFESVDLKSEDEIINYINWISGRVKTNITYISNLTRELISLTSRVHAATECAFGVAGGHLSVQEVLLLKDHSLITERLLEDCRLTVALLENYLLWTKNQNVFWTWMESVIKEEVREKASNNNYCKKELDRFIQILKAEIRKQALKDDEQECNLLPSIMVDDKIRVLHGKCNDTSTLDTLIKDIDKQLQRLKFVQKTKFNQINKSCQLMADEAVRQDDYSSRKYFAGGVCRCDTDLSGKTVIVTGGNSGIGKSTAAILASRGAVVIIACRNPSVGREALEDIKNISRSINNIYALINNAGVFYCPFQVTVDGYEVTFQTNYLGPFLLTNQLLKAGLLSAGSRVVNVSSEAHRYVTDSNVIVHDVQRAADVSRDLDQLIRYGQSKLCLNLLTLHLATLYKDILWFSVNPGNVDTQVLRNFPLTKTVFWTLLAVVRPLLVKTPSEGAQTSVHAVLYKDCAKLSGSYLSDCKPAAPSELSLNKELAEKLYRATLEWCNS</sequence>
<accession>A0A482XP63</accession>
<evidence type="ECO:0000313" key="4">
    <source>
        <dbReference type="Proteomes" id="UP000291343"/>
    </source>
</evidence>
<dbReference type="PANTHER" id="PTHR43157:SF31">
    <property type="entry name" value="PHOSPHATIDYLINOSITOL-GLYCAN BIOSYNTHESIS CLASS F PROTEIN"/>
    <property type="match status" value="1"/>
</dbReference>
<dbReference type="STRING" id="195883.A0A482XP63"/>
<dbReference type="InParanoid" id="A0A482XP63"/>
<evidence type="ECO:0000259" key="2">
    <source>
        <dbReference type="Pfam" id="PF14970"/>
    </source>
</evidence>
<evidence type="ECO:0000313" key="3">
    <source>
        <dbReference type="EMBL" id="RZF47526.1"/>
    </source>
</evidence>
<gene>
    <name evidence="3" type="ORF">LSTR_LSTR009062</name>
</gene>
<name>A0A482XP63_LAOST</name>
<feature type="domain" description="Tubulin epsilon and delta complex protein 1" evidence="2">
    <location>
        <begin position="81"/>
        <end position="249"/>
    </location>
</feature>
<comment type="caution">
    <text evidence="3">The sequence shown here is derived from an EMBL/GenBank/DDBJ whole genome shotgun (WGS) entry which is preliminary data.</text>
</comment>
<dbReference type="InterPro" id="IPR030934">
    <property type="entry name" value="Intein_C"/>
</dbReference>
<dbReference type="OrthoDB" id="9906141at2759"/>
<protein>
    <recommendedName>
        <fullName evidence="2">Tubulin epsilon and delta complex protein 1 domain-containing protein</fullName>
    </recommendedName>
</protein>
<dbReference type="PANTHER" id="PTHR43157">
    <property type="entry name" value="PHOSPHATIDYLINOSITOL-GLYCAN BIOSYNTHESIS CLASS F PROTEIN-RELATED"/>
    <property type="match status" value="1"/>
</dbReference>
<dbReference type="GO" id="GO:0016491">
    <property type="term" value="F:oxidoreductase activity"/>
    <property type="evidence" value="ECO:0007669"/>
    <property type="project" value="UniProtKB-KW"/>
</dbReference>
<dbReference type="Gene3D" id="3.40.50.720">
    <property type="entry name" value="NAD(P)-binding Rossmann-like Domain"/>
    <property type="match status" value="1"/>
</dbReference>
<keyword evidence="1" id="KW-0560">Oxidoreductase</keyword>
<dbReference type="InterPro" id="IPR036291">
    <property type="entry name" value="NAD(P)-bd_dom_sf"/>
</dbReference>
<keyword evidence="4" id="KW-1185">Reference proteome</keyword>
<dbReference type="EMBL" id="QKKF02004048">
    <property type="protein sequence ID" value="RZF47526.1"/>
    <property type="molecule type" value="Genomic_DNA"/>
</dbReference>
<proteinExistence type="predicted"/>
<dbReference type="InterPro" id="IPR002347">
    <property type="entry name" value="SDR_fam"/>
</dbReference>
<dbReference type="Proteomes" id="UP000291343">
    <property type="component" value="Unassembled WGS sequence"/>
</dbReference>
<dbReference type="Pfam" id="PF00106">
    <property type="entry name" value="adh_short"/>
    <property type="match status" value="1"/>
</dbReference>